<dbReference type="PROSITE" id="PS00194">
    <property type="entry name" value="THIOREDOXIN_1"/>
    <property type="match status" value="1"/>
</dbReference>
<dbReference type="Gene3D" id="3.40.30.10">
    <property type="entry name" value="Glutaredoxin"/>
    <property type="match status" value="3"/>
</dbReference>
<keyword evidence="6" id="KW-0676">Redox-active center</keyword>
<feature type="chain" id="PRO_5035303230" description="protein disulfide-isomerase" evidence="7">
    <location>
        <begin position="21"/>
        <end position="413"/>
    </location>
</feature>
<dbReference type="GO" id="GO:0005788">
    <property type="term" value="C:endoplasmic reticulum lumen"/>
    <property type="evidence" value="ECO:0007669"/>
    <property type="project" value="UniProtKB-SubCell"/>
</dbReference>
<protein>
    <recommendedName>
        <fullName evidence="3">protein disulfide-isomerase</fullName>
        <ecNumber evidence="3">5.3.4.1</ecNumber>
    </recommendedName>
</protein>
<feature type="signal peptide" evidence="7">
    <location>
        <begin position="1"/>
        <end position="20"/>
    </location>
</feature>
<dbReference type="GO" id="GO:0003756">
    <property type="term" value="F:protein disulfide isomerase activity"/>
    <property type="evidence" value="ECO:0007669"/>
    <property type="project" value="UniProtKB-EC"/>
</dbReference>
<dbReference type="GO" id="GO:0034976">
    <property type="term" value="P:response to endoplasmic reticulum stress"/>
    <property type="evidence" value="ECO:0007669"/>
    <property type="project" value="TreeGrafter"/>
</dbReference>
<accession>A0A8J4PR42</accession>
<gene>
    <name evidence="9" type="ORF">CYY_007219</name>
</gene>
<dbReference type="PANTHER" id="PTHR45815:SF3">
    <property type="entry name" value="PROTEIN DISULFIDE-ISOMERASE A6"/>
    <property type="match status" value="1"/>
</dbReference>
<comment type="caution">
    <text evidence="9">The sequence shown here is derived from an EMBL/GenBank/DDBJ whole genome shotgun (WGS) entry which is preliminary data.</text>
</comment>
<proteinExistence type="predicted"/>
<dbReference type="Pfam" id="PF00085">
    <property type="entry name" value="Thioredoxin"/>
    <property type="match status" value="1"/>
</dbReference>
<evidence type="ECO:0000259" key="8">
    <source>
        <dbReference type="PROSITE" id="PS51352"/>
    </source>
</evidence>
<sequence>MKNILSIFLLFTLFVSYSFGFYENTNVVTLTTKNFASQVFGSEHIWMVEFYAPWCGHCKSLKPEYEKAAKNLKGLVRVGAVNCDEQANKELCSNYQIQGFPTIKYFPSKLVPAKAKGTFHKVPEDYQKGRTAKDIIDFALSKLPSFVTKVTDEKSVEKFITSTTTAKALLFTDKPKTSNLYKALSVDFHNDIALAEGKSLAESILEKFQVTSFPTLLVFPSDDQSQFTKYEGKLEHESLFKFLSKYQTKGNDKQQQQEPAEQQKAPAEPTLDYALEIKDKDTFDKHCGKGVCLVTLFDLQSEDDKESNQQKIQLLNDLAKKNAGRIKIVWADGSIQSNFVKQLDLAGLPSVFVLNGNKSKYIKYLGSFTEKNVQEFISNLNKKTAVDLPKGLPEFINSATTTESKKSNKKDEL</sequence>
<keyword evidence="10" id="KW-1185">Reference proteome</keyword>
<dbReference type="OrthoDB" id="427280at2759"/>
<evidence type="ECO:0000256" key="3">
    <source>
        <dbReference type="ARBA" id="ARBA00012723"/>
    </source>
</evidence>
<dbReference type="PRINTS" id="PR00421">
    <property type="entry name" value="THIOREDOXIN"/>
</dbReference>
<evidence type="ECO:0000256" key="4">
    <source>
        <dbReference type="ARBA" id="ARBA00023157"/>
    </source>
</evidence>
<dbReference type="Pfam" id="PF24541">
    <property type="entry name" value="Thioredox_PDIA6_C"/>
    <property type="match status" value="1"/>
</dbReference>
<organism evidence="9 10">
    <name type="scientific">Polysphondylium violaceum</name>
    <dbReference type="NCBI Taxonomy" id="133409"/>
    <lineage>
        <taxon>Eukaryota</taxon>
        <taxon>Amoebozoa</taxon>
        <taxon>Evosea</taxon>
        <taxon>Eumycetozoa</taxon>
        <taxon>Dictyostelia</taxon>
        <taxon>Dictyosteliales</taxon>
        <taxon>Dictyosteliaceae</taxon>
        <taxon>Polysphondylium</taxon>
    </lineage>
</organism>
<evidence type="ECO:0000256" key="7">
    <source>
        <dbReference type="SAM" id="SignalP"/>
    </source>
</evidence>
<evidence type="ECO:0000256" key="2">
    <source>
        <dbReference type="ARBA" id="ARBA00004319"/>
    </source>
</evidence>
<name>A0A8J4PR42_9MYCE</name>
<keyword evidence="7" id="KW-0732">Signal</keyword>
<reference evidence="9" key="1">
    <citation type="submission" date="2020-01" db="EMBL/GenBank/DDBJ databases">
        <title>Development of genomics and gene disruption for Polysphondylium violaceum indicates a role for the polyketide synthase stlB in stalk morphogenesis.</title>
        <authorList>
            <person name="Narita B."/>
            <person name="Kawabe Y."/>
            <person name="Kin K."/>
            <person name="Saito T."/>
            <person name="Gibbs R."/>
            <person name="Kuspa A."/>
            <person name="Muzny D."/>
            <person name="Queller D."/>
            <person name="Richards S."/>
            <person name="Strassman J."/>
            <person name="Sucgang R."/>
            <person name="Worley K."/>
            <person name="Schaap P."/>
        </authorList>
    </citation>
    <scope>NUCLEOTIDE SEQUENCE</scope>
    <source>
        <strain evidence="9">QSvi11</strain>
    </source>
</reference>
<dbReference type="InterPro" id="IPR013766">
    <property type="entry name" value="Thioredoxin_domain"/>
</dbReference>
<dbReference type="AlphaFoldDB" id="A0A8J4PR42"/>
<evidence type="ECO:0000256" key="1">
    <source>
        <dbReference type="ARBA" id="ARBA00001182"/>
    </source>
</evidence>
<dbReference type="PROSITE" id="PS51352">
    <property type="entry name" value="THIOREDOXIN_2"/>
    <property type="match status" value="1"/>
</dbReference>
<keyword evidence="5" id="KW-0413">Isomerase</keyword>
<keyword evidence="4" id="KW-1015">Disulfide bond</keyword>
<evidence type="ECO:0000256" key="6">
    <source>
        <dbReference type="ARBA" id="ARBA00023284"/>
    </source>
</evidence>
<dbReference type="EMBL" id="AJWJ01000372">
    <property type="protein sequence ID" value="KAF2071466.1"/>
    <property type="molecule type" value="Genomic_DNA"/>
</dbReference>
<evidence type="ECO:0000313" key="10">
    <source>
        <dbReference type="Proteomes" id="UP000695562"/>
    </source>
</evidence>
<dbReference type="GO" id="GO:0015035">
    <property type="term" value="F:protein-disulfide reductase activity"/>
    <property type="evidence" value="ECO:0007669"/>
    <property type="project" value="TreeGrafter"/>
</dbReference>
<comment type="catalytic activity">
    <reaction evidence="1">
        <text>Catalyzes the rearrangement of -S-S- bonds in proteins.</text>
        <dbReference type="EC" id="5.3.4.1"/>
    </reaction>
</comment>
<dbReference type="EC" id="5.3.4.1" evidence="3"/>
<comment type="subcellular location">
    <subcellularLocation>
        <location evidence="2">Endoplasmic reticulum lumen</location>
    </subcellularLocation>
</comment>
<dbReference type="InterPro" id="IPR017937">
    <property type="entry name" value="Thioredoxin_CS"/>
</dbReference>
<feature type="domain" description="Thioredoxin" evidence="8">
    <location>
        <begin position="19"/>
        <end position="145"/>
    </location>
</feature>
<dbReference type="InterPro" id="IPR057305">
    <property type="entry name" value="Thioredox_PDIA6_C"/>
</dbReference>
<evidence type="ECO:0000256" key="5">
    <source>
        <dbReference type="ARBA" id="ARBA00023235"/>
    </source>
</evidence>
<dbReference type="SUPFAM" id="SSF52833">
    <property type="entry name" value="Thioredoxin-like"/>
    <property type="match status" value="3"/>
</dbReference>
<dbReference type="InterPro" id="IPR036249">
    <property type="entry name" value="Thioredoxin-like_sf"/>
</dbReference>
<evidence type="ECO:0000313" key="9">
    <source>
        <dbReference type="EMBL" id="KAF2071466.1"/>
    </source>
</evidence>
<dbReference type="Proteomes" id="UP000695562">
    <property type="component" value="Unassembled WGS sequence"/>
</dbReference>
<dbReference type="PANTHER" id="PTHR45815">
    <property type="entry name" value="PROTEIN DISULFIDE-ISOMERASE A6"/>
    <property type="match status" value="1"/>
</dbReference>